<evidence type="ECO:0000313" key="1">
    <source>
        <dbReference type="EMBL" id="MCC4214711.1"/>
    </source>
</evidence>
<accession>A0ABS8H039</accession>
<sequence>MISILKRSKPLFLGTFLVLLSVITSCDFKPEGYQIYTGKEPVLNLNITDYKNQVLHLEKMRIGKSNYRHSYSIPLNKMDLTPPEYLMFYEGELLKIYTTRDNDDNPFLDLPKPDTLGVLKLVDYNGLNIEGNLSNGLGPKNIVQSSDDRKIINYVSQLEVFEERIRLSDTDFNYENLKKEYEDINTYIQNSIDNLYYVPLFITYLELAASADLISQDVFIDKCSCSYNPDEFTGKRLVNLYYGKLIDLPFFSPGHELKSYEITDDYVDTILKNDSDKIKIIINDSNDENEKLQLLRIKSNIEENYSNEVSLLTIPYGKNIIQVGNIYHNSEYYKLLQDNKRAKFYPKTKPLTTIIIDKDNTVLLNTMADDDLELKVESILEYLEKQDVVED</sequence>
<organism evidence="1 2">
    <name type="scientific">Leeuwenhoekiella parthenopeia</name>
    <dbReference type="NCBI Taxonomy" id="2890320"/>
    <lineage>
        <taxon>Bacteria</taxon>
        <taxon>Pseudomonadati</taxon>
        <taxon>Bacteroidota</taxon>
        <taxon>Flavobacteriia</taxon>
        <taxon>Flavobacteriales</taxon>
        <taxon>Flavobacteriaceae</taxon>
        <taxon>Leeuwenhoekiella</taxon>
    </lineage>
</organism>
<evidence type="ECO:0008006" key="3">
    <source>
        <dbReference type="Google" id="ProtNLM"/>
    </source>
</evidence>
<dbReference type="Proteomes" id="UP001197770">
    <property type="component" value="Unassembled WGS sequence"/>
</dbReference>
<name>A0ABS8H039_9FLAO</name>
<keyword evidence="2" id="KW-1185">Reference proteome</keyword>
<protein>
    <recommendedName>
        <fullName evidence="3">Lipoprotein</fullName>
    </recommendedName>
</protein>
<gene>
    <name evidence="1" type="ORF">LLW17_18460</name>
</gene>
<dbReference type="PROSITE" id="PS51257">
    <property type="entry name" value="PROKAR_LIPOPROTEIN"/>
    <property type="match status" value="1"/>
</dbReference>
<dbReference type="EMBL" id="JAJGMW010000038">
    <property type="protein sequence ID" value="MCC4214711.1"/>
    <property type="molecule type" value="Genomic_DNA"/>
</dbReference>
<dbReference type="RefSeq" id="WP_228231766.1">
    <property type="nucleotide sequence ID" value="NZ_JAJGMW010000038.1"/>
</dbReference>
<evidence type="ECO:0000313" key="2">
    <source>
        <dbReference type="Proteomes" id="UP001197770"/>
    </source>
</evidence>
<reference evidence="1 2" key="1">
    <citation type="submission" date="2021-11" db="EMBL/GenBank/DDBJ databases">
        <title>Seasonal and diel survey of microbial diversity of the Tyrrhenian coast.</title>
        <authorList>
            <person name="Gattoni G."/>
            <person name="Corral P."/>
        </authorList>
    </citation>
    <scope>NUCLEOTIDE SEQUENCE [LARGE SCALE GENOMIC DNA]</scope>
    <source>
        <strain evidence="1 2">Mr9</strain>
    </source>
</reference>
<comment type="caution">
    <text evidence="1">The sequence shown here is derived from an EMBL/GenBank/DDBJ whole genome shotgun (WGS) entry which is preliminary data.</text>
</comment>
<proteinExistence type="predicted"/>